<evidence type="ECO:0000313" key="2">
    <source>
        <dbReference type="Proteomes" id="UP001295794"/>
    </source>
</evidence>
<keyword evidence="2" id="KW-1185">Reference proteome</keyword>
<accession>A0AAD2H099</accession>
<name>A0AAD2H099_9AGAR</name>
<evidence type="ECO:0000313" key="1">
    <source>
        <dbReference type="EMBL" id="CAK5265714.1"/>
    </source>
</evidence>
<organism evidence="1 2">
    <name type="scientific">Mycena citricolor</name>
    <dbReference type="NCBI Taxonomy" id="2018698"/>
    <lineage>
        <taxon>Eukaryota</taxon>
        <taxon>Fungi</taxon>
        <taxon>Dikarya</taxon>
        <taxon>Basidiomycota</taxon>
        <taxon>Agaricomycotina</taxon>
        <taxon>Agaricomycetes</taxon>
        <taxon>Agaricomycetidae</taxon>
        <taxon>Agaricales</taxon>
        <taxon>Marasmiineae</taxon>
        <taxon>Mycenaceae</taxon>
        <taxon>Mycena</taxon>
    </lineage>
</organism>
<protein>
    <submittedName>
        <fullName evidence="1">Uncharacterized protein</fullName>
    </submittedName>
</protein>
<dbReference type="AlphaFoldDB" id="A0AAD2H099"/>
<reference evidence="1" key="1">
    <citation type="submission" date="2023-11" db="EMBL/GenBank/DDBJ databases">
        <authorList>
            <person name="De Vega J J."/>
            <person name="De Vega J J."/>
        </authorList>
    </citation>
    <scope>NUCLEOTIDE SEQUENCE</scope>
</reference>
<comment type="caution">
    <text evidence="1">The sequence shown here is derived from an EMBL/GenBank/DDBJ whole genome shotgun (WGS) entry which is preliminary data.</text>
</comment>
<dbReference type="EMBL" id="CAVNYO010000098">
    <property type="protein sequence ID" value="CAK5265714.1"/>
    <property type="molecule type" value="Genomic_DNA"/>
</dbReference>
<proteinExistence type="predicted"/>
<feature type="non-terminal residue" evidence="1">
    <location>
        <position position="1"/>
    </location>
</feature>
<sequence length="86" mass="9463">RPCLIWGECSSAILTNGPTPCVVQSGGGETLLPQIDFFFFPARGVIETAVCHHGEGLGFLMFRTAIISLDETFFQTHIRQIEEHGI</sequence>
<dbReference type="Proteomes" id="UP001295794">
    <property type="component" value="Unassembled WGS sequence"/>
</dbReference>
<gene>
    <name evidence="1" type="ORF">MYCIT1_LOCUS6908</name>
</gene>